<feature type="signal peptide" evidence="2">
    <location>
        <begin position="1"/>
        <end position="18"/>
    </location>
</feature>
<dbReference type="EMBL" id="CP136920">
    <property type="protein sequence ID" value="WOO41354.1"/>
    <property type="molecule type" value="Genomic_DNA"/>
</dbReference>
<keyword evidence="5" id="KW-1185">Reference proteome</keyword>
<feature type="chain" id="PRO_5042986388" evidence="2">
    <location>
        <begin position="19"/>
        <end position="204"/>
    </location>
</feature>
<dbReference type="InterPro" id="IPR013424">
    <property type="entry name" value="Ice-binding_C"/>
</dbReference>
<name>A0AAQ3L809_9BACT</name>
<protein>
    <submittedName>
        <fullName evidence="4">PEP-CTERM sorting domain-containing protein</fullName>
    </submittedName>
</protein>
<evidence type="ECO:0000259" key="3">
    <source>
        <dbReference type="Pfam" id="PF07589"/>
    </source>
</evidence>
<keyword evidence="1" id="KW-0812">Transmembrane</keyword>
<gene>
    <name evidence="4" type="ORF">RZN69_22270</name>
</gene>
<keyword evidence="1" id="KW-0472">Membrane</keyword>
<organism evidence="4 5">
    <name type="scientific">Rubellicoccus peritrichatus</name>
    <dbReference type="NCBI Taxonomy" id="3080537"/>
    <lineage>
        <taxon>Bacteria</taxon>
        <taxon>Pseudomonadati</taxon>
        <taxon>Verrucomicrobiota</taxon>
        <taxon>Opitutia</taxon>
        <taxon>Puniceicoccales</taxon>
        <taxon>Cerasicoccaceae</taxon>
        <taxon>Rubellicoccus</taxon>
    </lineage>
</organism>
<dbReference type="NCBIfam" id="TIGR02595">
    <property type="entry name" value="PEP_CTERM"/>
    <property type="match status" value="1"/>
</dbReference>
<dbReference type="AlphaFoldDB" id="A0AAQ3L809"/>
<evidence type="ECO:0000313" key="4">
    <source>
        <dbReference type="EMBL" id="WOO41354.1"/>
    </source>
</evidence>
<keyword evidence="2" id="KW-0732">Signal</keyword>
<keyword evidence="1" id="KW-1133">Transmembrane helix</keyword>
<dbReference type="Proteomes" id="UP001304300">
    <property type="component" value="Chromosome"/>
</dbReference>
<reference evidence="4 5" key="1">
    <citation type="submission" date="2023-10" db="EMBL/GenBank/DDBJ databases">
        <title>Rubellicoccus peritrichatus gen. nov., sp. nov., isolated from an algae of coral reef tank.</title>
        <authorList>
            <person name="Luo J."/>
        </authorList>
    </citation>
    <scope>NUCLEOTIDE SEQUENCE [LARGE SCALE GENOMIC DNA]</scope>
    <source>
        <strain evidence="4 5">CR14</strain>
    </source>
</reference>
<sequence>MKKVIVLLSLFAVSQAHAASGIFGAYLSFDVDSVISTYGENQPGPNTTTGYNGSDLGTVNTGESVTLSFAEVLTFKNGGSDVTGASINFRVYETGSPSGVFTETGINFGSNAPFTDIAGNNFTNAGDQSWNNITTSTDVANGLSAGNYTVEVFWKATSTDGDHFVNNGGSNYTATFEVVPEPSTYAALFGLAVLGLAAWRRRRS</sequence>
<evidence type="ECO:0000256" key="1">
    <source>
        <dbReference type="SAM" id="Phobius"/>
    </source>
</evidence>
<dbReference type="Pfam" id="PF07589">
    <property type="entry name" value="PEP-CTERM"/>
    <property type="match status" value="1"/>
</dbReference>
<feature type="transmembrane region" description="Helical" evidence="1">
    <location>
        <begin position="182"/>
        <end position="199"/>
    </location>
</feature>
<feature type="domain" description="Ice-binding protein C-terminal" evidence="3">
    <location>
        <begin position="179"/>
        <end position="202"/>
    </location>
</feature>
<proteinExistence type="predicted"/>
<evidence type="ECO:0000256" key="2">
    <source>
        <dbReference type="SAM" id="SignalP"/>
    </source>
</evidence>
<accession>A0AAQ3L809</accession>
<dbReference type="RefSeq" id="WP_317833823.1">
    <property type="nucleotide sequence ID" value="NZ_CP136920.1"/>
</dbReference>
<evidence type="ECO:0000313" key="5">
    <source>
        <dbReference type="Proteomes" id="UP001304300"/>
    </source>
</evidence>